<dbReference type="EMBL" id="BMHE01000006">
    <property type="protein sequence ID" value="GGI46409.1"/>
    <property type="molecule type" value="Genomic_DNA"/>
</dbReference>
<feature type="region of interest" description="Disordered" evidence="1">
    <location>
        <begin position="44"/>
        <end position="79"/>
    </location>
</feature>
<evidence type="ECO:0000256" key="1">
    <source>
        <dbReference type="SAM" id="MobiDB-lite"/>
    </source>
</evidence>
<name>A0ABQ2BS98_9BACL</name>
<accession>A0ABQ2BS98</accession>
<gene>
    <name evidence="2" type="ORF">GCM10008018_16950</name>
</gene>
<organism evidence="2 3">
    <name type="scientific">Paenibacillus marchantiophytorum</name>
    <dbReference type="NCBI Taxonomy" id="1619310"/>
    <lineage>
        <taxon>Bacteria</taxon>
        <taxon>Bacillati</taxon>
        <taxon>Bacillota</taxon>
        <taxon>Bacilli</taxon>
        <taxon>Bacillales</taxon>
        <taxon>Paenibacillaceae</taxon>
        <taxon>Paenibacillus</taxon>
    </lineage>
</organism>
<keyword evidence="3" id="KW-1185">Reference proteome</keyword>
<evidence type="ECO:0000313" key="2">
    <source>
        <dbReference type="EMBL" id="GGI46409.1"/>
    </source>
</evidence>
<reference evidence="3" key="1">
    <citation type="journal article" date="2019" name="Int. J. Syst. Evol. Microbiol.">
        <title>The Global Catalogue of Microorganisms (GCM) 10K type strain sequencing project: providing services to taxonomists for standard genome sequencing and annotation.</title>
        <authorList>
            <consortium name="The Broad Institute Genomics Platform"/>
            <consortium name="The Broad Institute Genome Sequencing Center for Infectious Disease"/>
            <person name="Wu L."/>
            <person name="Ma J."/>
        </authorList>
    </citation>
    <scope>NUCLEOTIDE SEQUENCE [LARGE SCALE GENOMIC DNA]</scope>
    <source>
        <strain evidence="3">CGMCC 1.15043</strain>
    </source>
</reference>
<sequence length="92" mass="10304">MLSNDIKLKGLLRKRRTALSFVQLLAHQWGEGITLEAEEIPGEDAYPQKMNNGSGWREPETENIGGNINETNDKENLSSYGLRCNDTKLNGL</sequence>
<evidence type="ECO:0000313" key="3">
    <source>
        <dbReference type="Proteomes" id="UP000615455"/>
    </source>
</evidence>
<protein>
    <submittedName>
        <fullName evidence="2">Uncharacterized protein</fullName>
    </submittedName>
</protein>
<dbReference type="Proteomes" id="UP000615455">
    <property type="component" value="Unassembled WGS sequence"/>
</dbReference>
<comment type="caution">
    <text evidence="2">The sequence shown here is derived from an EMBL/GenBank/DDBJ whole genome shotgun (WGS) entry which is preliminary data.</text>
</comment>
<proteinExistence type="predicted"/>